<dbReference type="Proteomes" id="UP000238634">
    <property type="component" value="Unassembled WGS sequence"/>
</dbReference>
<evidence type="ECO:0000313" key="2">
    <source>
        <dbReference type="EMBL" id="PSB16262.1"/>
    </source>
</evidence>
<gene>
    <name evidence="2" type="ORF">C7B65_22335</name>
</gene>
<protein>
    <submittedName>
        <fullName evidence="2">Uncharacterized protein</fullName>
    </submittedName>
</protein>
<keyword evidence="1" id="KW-0472">Membrane</keyword>
<name>A0A2T1D6X3_9CYAN</name>
<comment type="caution">
    <text evidence="2">The sequence shown here is derived from an EMBL/GenBank/DDBJ whole genome shotgun (WGS) entry which is preliminary data.</text>
</comment>
<proteinExistence type="predicted"/>
<accession>A0A2T1D6X3</accession>
<evidence type="ECO:0000256" key="1">
    <source>
        <dbReference type="SAM" id="Phobius"/>
    </source>
</evidence>
<sequence>MGMRSLSPAVASAFSPHPLETLLCFLKRGFHIRFIYFESTIYSKSKKDPYPIMLAANIVYALLGLLAIAALNYLQGQELN</sequence>
<reference evidence="2 3" key="2">
    <citation type="submission" date="2018-03" db="EMBL/GenBank/DDBJ databases">
        <title>The ancient ancestry and fast evolution of plastids.</title>
        <authorList>
            <person name="Moore K.R."/>
            <person name="Magnabosco C."/>
            <person name="Momper L."/>
            <person name="Gold D.A."/>
            <person name="Bosak T."/>
            <person name="Fournier G.P."/>
        </authorList>
    </citation>
    <scope>NUCLEOTIDE SEQUENCE [LARGE SCALE GENOMIC DNA]</scope>
    <source>
        <strain evidence="2 3">ULC007</strain>
    </source>
</reference>
<dbReference type="AlphaFoldDB" id="A0A2T1D6X3"/>
<dbReference type="EMBL" id="PVWG01000045">
    <property type="protein sequence ID" value="PSB16262.1"/>
    <property type="molecule type" value="Genomic_DNA"/>
</dbReference>
<keyword evidence="1" id="KW-1133">Transmembrane helix</keyword>
<evidence type="ECO:0000313" key="3">
    <source>
        <dbReference type="Proteomes" id="UP000238634"/>
    </source>
</evidence>
<keyword evidence="3" id="KW-1185">Reference proteome</keyword>
<feature type="transmembrane region" description="Helical" evidence="1">
    <location>
        <begin position="52"/>
        <end position="74"/>
    </location>
</feature>
<organism evidence="2 3">
    <name type="scientific">Phormidesmis priestleyi ULC007</name>
    <dbReference type="NCBI Taxonomy" id="1920490"/>
    <lineage>
        <taxon>Bacteria</taxon>
        <taxon>Bacillati</taxon>
        <taxon>Cyanobacteriota</taxon>
        <taxon>Cyanophyceae</taxon>
        <taxon>Leptolyngbyales</taxon>
        <taxon>Leptolyngbyaceae</taxon>
        <taxon>Phormidesmis</taxon>
    </lineage>
</organism>
<reference evidence="2 3" key="1">
    <citation type="submission" date="2018-02" db="EMBL/GenBank/DDBJ databases">
        <authorList>
            <person name="Cohen D.B."/>
            <person name="Kent A.D."/>
        </authorList>
    </citation>
    <scope>NUCLEOTIDE SEQUENCE [LARGE SCALE GENOMIC DNA]</scope>
    <source>
        <strain evidence="2 3">ULC007</strain>
    </source>
</reference>
<keyword evidence="1" id="KW-0812">Transmembrane</keyword>